<dbReference type="AlphaFoldDB" id="A0A8X6Q5L4"/>
<dbReference type="Proteomes" id="UP000887013">
    <property type="component" value="Unassembled WGS sequence"/>
</dbReference>
<dbReference type="EMBL" id="BMAW01077645">
    <property type="protein sequence ID" value="GFU07373.1"/>
    <property type="molecule type" value="Genomic_DNA"/>
</dbReference>
<organism evidence="1 2">
    <name type="scientific">Nephila pilipes</name>
    <name type="common">Giant wood spider</name>
    <name type="synonym">Nephila maculata</name>
    <dbReference type="NCBI Taxonomy" id="299642"/>
    <lineage>
        <taxon>Eukaryota</taxon>
        <taxon>Metazoa</taxon>
        <taxon>Ecdysozoa</taxon>
        <taxon>Arthropoda</taxon>
        <taxon>Chelicerata</taxon>
        <taxon>Arachnida</taxon>
        <taxon>Araneae</taxon>
        <taxon>Araneomorphae</taxon>
        <taxon>Entelegynae</taxon>
        <taxon>Araneoidea</taxon>
        <taxon>Nephilidae</taxon>
        <taxon>Nephila</taxon>
    </lineage>
</organism>
<comment type="caution">
    <text evidence="1">The sequence shown here is derived from an EMBL/GenBank/DDBJ whole genome shotgun (WGS) entry which is preliminary data.</text>
</comment>
<evidence type="ECO:0000313" key="2">
    <source>
        <dbReference type="Proteomes" id="UP000887013"/>
    </source>
</evidence>
<sequence>MKHLPQTEALKLFQCKDFNKPSLFSIKSKAKTTNDKEAGTYYGRKTKLQRSHFSTLCHSFTPRRKSPTTRFILSPSGFPSCRFISHVPIYVFLEAKITPESPP</sequence>
<name>A0A8X6Q5L4_NEPPI</name>
<proteinExistence type="predicted"/>
<evidence type="ECO:0000313" key="1">
    <source>
        <dbReference type="EMBL" id="GFU07373.1"/>
    </source>
</evidence>
<protein>
    <submittedName>
        <fullName evidence="1">Uncharacterized protein</fullName>
    </submittedName>
</protein>
<reference evidence="1" key="1">
    <citation type="submission" date="2020-08" db="EMBL/GenBank/DDBJ databases">
        <title>Multicomponent nature underlies the extraordinary mechanical properties of spider dragline silk.</title>
        <authorList>
            <person name="Kono N."/>
            <person name="Nakamura H."/>
            <person name="Mori M."/>
            <person name="Yoshida Y."/>
            <person name="Ohtoshi R."/>
            <person name="Malay A.D."/>
            <person name="Moran D.A.P."/>
            <person name="Tomita M."/>
            <person name="Numata K."/>
            <person name="Arakawa K."/>
        </authorList>
    </citation>
    <scope>NUCLEOTIDE SEQUENCE</scope>
</reference>
<accession>A0A8X6Q5L4</accession>
<keyword evidence="2" id="KW-1185">Reference proteome</keyword>
<gene>
    <name evidence="1" type="ORF">NPIL_583451</name>
</gene>